<name>A0AC59EXD9_9VIRU</name>
<dbReference type="Proteomes" id="UP000204225">
    <property type="component" value="Segment"/>
</dbReference>
<dbReference type="EMBL" id="KC662249">
    <property type="protein sequence ID" value="AGM15602.1"/>
    <property type="molecule type" value="Genomic_DNA"/>
</dbReference>
<protein>
    <submittedName>
        <fullName evidence="1">Uncharacterized protein</fullName>
    </submittedName>
</protein>
<reference evidence="1 2" key="1">
    <citation type="journal article" date="2013" name="Proc. Natl. Acad. Sci. U.S.A.">
        <title>Genome of Phaeocystis globosa virus PgV-16T highlights the common ancestry of the largest known DNA viruses infecting eukaryotes.</title>
        <authorList>
            <person name="Santini S."/>
            <person name="Jeudy S."/>
            <person name="Bartoli J."/>
            <person name="Poirot O."/>
            <person name="Lescot M."/>
            <person name="Abergel C."/>
            <person name="Barbe V."/>
            <person name="Wommack K.E."/>
            <person name="Noordeloos A.A."/>
            <person name="Brussaard C.P."/>
            <person name="Claverie J.M."/>
        </authorList>
    </citation>
    <scope>NUCLEOTIDE SEQUENCE [LARGE SCALE GENOMIC DNA]</scope>
    <source>
        <strain evidence="1 2">16T</strain>
    </source>
</reference>
<gene>
    <name evidence="1" type="ORF">PGCG_00291</name>
</gene>
<evidence type="ECO:0000313" key="1">
    <source>
        <dbReference type="EMBL" id="AGM15602.1"/>
    </source>
</evidence>
<organism evidence="1 2">
    <name type="scientific">Phaeocystis globosa virus PgV-16T</name>
    <dbReference type="NCBI Taxonomy" id="3071227"/>
    <lineage>
        <taxon>Viruses</taxon>
        <taxon>Varidnaviria</taxon>
        <taxon>Bamfordvirae</taxon>
        <taxon>Nucleocytoviricota</taxon>
        <taxon>Megaviricetes</taxon>
        <taxon>Imitervirales</taxon>
        <taxon>Mesomimiviridae</taxon>
        <taxon>Tethysvirus</taxon>
        <taxon>Tethysvirus hollandense</taxon>
    </lineage>
</organism>
<evidence type="ECO:0000313" key="2">
    <source>
        <dbReference type="Proteomes" id="UP000204225"/>
    </source>
</evidence>
<sequence>MISLLNFIDTGFIITLGLLLLISGAVMLYCYRRLNMLENSVIEHGKILQNFIMNYNNQVFMSQQNQAGGLDNRQMPDNNKSEMTTYNEEQKISVSDDDESDNESDGESDDESDGGSESDDDDDDDEEEEEETDAIVELVSDGVSDEVKTKILNVIENVEIKDALFDGIKMLDEPTTVDINDPFTNNLPVDLQELDLEHLAPKLPEPVDAPVSETTEKKNYTRQKVDDLRALVVSKNLIDNEAAQNMKKNDLLKLLQ</sequence>
<proteinExistence type="predicted"/>
<accession>A0AC59EXD9</accession>
<keyword evidence="2" id="KW-1185">Reference proteome</keyword>